<organism evidence="3 4">
    <name type="scientific">Tanacetum coccineum</name>
    <dbReference type="NCBI Taxonomy" id="301880"/>
    <lineage>
        <taxon>Eukaryota</taxon>
        <taxon>Viridiplantae</taxon>
        <taxon>Streptophyta</taxon>
        <taxon>Embryophyta</taxon>
        <taxon>Tracheophyta</taxon>
        <taxon>Spermatophyta</taxon>
        <taxon>Magnoliopsida</taxon>
        <taxon>eudicotyledons</taxon>
        <taxon>Gunneridae</taxon>
        <taxon>Pentapetalae</taxon>
        <taxon>asterids</taxon>
        <taxon>campanulids</taxon>
        <taxon>Asterales</taxon>
        <taxon>Asteraceae</taxon>
        <taxon>Asteroideae</taxon>
        <taxon>Anthemideae</taxon>
        <taxon>Anthemidinae</taxon>
        <taxon>Tanacetum</taxon>
    </lineage>
</organism>
<proteinExistence type="predicted"/>
<protein>
    <submittedName>
        <fullName evidence="3">Retrotransposon protein, putative, ty1-copia subclass</fullName>
    </submittedName>
</protein>
<reference evidence="3" key="2">
    <citation type="submission" date="2022-01" db="EMBL/GenBank/DDBJ databases">
        <authorList>
            <person name="Yamashiro T."/>
            <person name="Shiraishi A."/>
            <person name="Satake H."/>
            <person name="Nakayama K."/>
        </authorList>
    </citation>
    <scope>NUCLEOTIDE SEQUENCE</scope>
</reference>
<evidence type="ECO:0000256" key="1">
    <source>
        <dbReference type="SAM" id="MobiDB-lite"/>
    </source>
</evidence>
<reference evidence="3" key="1">
    <citation type="journal article" date="2022" name="Int. J. Mol. Sci.">
        <title>Draft Genome of Tanacetum Coccineum: Genomic Comparison of Closely Related Tanacetum-Family Plants.</title>
        <authorList>
            <person name="Yamashiro T."/>
            <person name="Shiraishi A."/>
            <person name="Nakayama K."/>
            <person name="Satake H."/>
        </authorList>
    </citation>
    <scope>NUCLEOTIDE SEQUENCE</scope>
</reference>
<dbReference type="EMBL" id="BQNB010009155">
    <property type="protein sequence ID" value="GJS59512.1"/>
    <property type="molecule type" value="Genomic_DNA"/>
</dbReference>
<dbReference type="Pfam" id="PF13976">
    <property type="entry name" value="gag_pre-integrs"/>
    <property type="match status" value="1"/>
</dbReference>
<evidence type="ECO:0000313" key="3">
    <source>
        <dbReference type="EMBL" id="GJS59512.1"/>
    </source>
</evidence>
<evidence type="ECO:0000313" key="4">
    <source>
        <dbReference type="Proteomes" id="UP001151760"/>
    </source>
</evidence>
<sequence>MVEQNRGEHLIRRFAGRGNEPDPRNDDGSEDVNPFGRGNHGFHDNDYDNPLLTNEIEIEPIIWDIGDEEEEYPFVNKYPSFEEEPIVLVEEESCPVYNTDNDEEESIPLYDTDIEDVIEEEEGFVGKGGISGEEDNIEDDVVVANDICSSKIQTNLNVDVEEDINTKSHELMLFGKKYYYQDGFTCPKHKKFDYQAECKLVRIEQPLPPTPLPAEHAAVVDAYFTLFTTSTHNKKWHEPGVSLILNYLSKDYEQFMQNYIVHSMGKTIDMLHAMLKLDEKAAKGKRNGKDKVKQAYAPKLKIPPPAKKEHIAMDSICHKCGEGLRGILKMKQGALNLYVGNGMRAAVEVIGSFDLILHNGLIIVLVSCHYAHTITRCVVSLSRLVDNGFIHKFTNYGISISKDNVNYFNDIPRDGIYKIDMHNLVPNVSSIYNVINKRTKHNLDSTYLWHCRLGHIKKKHIAKLQHDGLLKSTNDESFDKCISCISRKMVHKPFPHEKERAKDLLGLIHIDVCGPFRTMSREGAS</sequence>
<gene>
    <name evidence="3" type="ORF">Tco_0654296</name>
</gene>
<name>A0ABQ4X325_9ASTR</name>
<feature type="region of interest" description="Disordered" evidence="1">
    <location>
        <begin position="1"/>
        <end position="48"/>
    </location>
</feature>
<dbReference type="Proteomes" id="UP001151760">
    <property type="component" value="Unassembled WGS sequence"/>
</dbReference>
<comment type="caution">
    <text evidence="3">The sequence shown here is derived from an EMBL/GenBank/DDBJ whole genome shotgun (WGS) entry which is preliminary data.</text>
</comment>
<evidence type="ECO:0000259" key="2">
    <source>
        <dbReference type="Pfam" id="PF13976"/>
    </source>
</evidence>
<feature type="compositionally biased region" description="Basic and acidic residues" evidence="1">
    <location>
        <begin position="1"/>
        <end position="11"/>
    </location>
</feature>
<dbReference type="InterPro" id="IPR025724">
    <property type="entry name" value="GAG-pre-integrase_dom"/>
</dbReference>
<feature type="domain" description="GAG-pre-integrase" evidence="2">
    <location>
        <begin position="415"/>
        <end position="489"/>
    </location>
</feature>
<accession>A0ABQ4X325</accession>
<keyword evidence="4" id="KW-1185">Reference proteome</keyword>